<evidence type="ECO:0000256" key="4">
    <source>
        <dbReference type="SAM" id="SignalP"/>
    </source>
</evidence>
<dbReference type="Pfam" id="PF08757">
    <property type="entry name" value="CotH"/>
    <property type="match status" value="1"/>
</dbReference>
<dbReference type="Gene3D" id="3.90.1220.10">
    <property type="entry name" value="Cellulose docking domain, dockering"/>
    <property type="match status" value="2"/>
</dbReference>
<keyword evidence="3" id="KW-0378">Hydrolase</keyword>
<feature type="signal peptide" evidence="4">
    <location>
        <begin position="1"/>
        <end position="22"/>
    </location>
</feature>
<name>A0A1Y1XDR4_9FUNG</name>
<dbReference type="InterPro" id="IPR009034">
    <property type="entry name" value="Dockerin_dom_fun_sf"/>
</dbReference>
<accession>A0A1Y1XDR4</accession>
<dbReference type="PROSITE" id="PS51763">
    <property type="entry name" value="CBM10"/>
    <property type="match status" value="2"/>
</dbReference>
<feature type="domain" description="CBM10" evidence="5">
    <location>
        <begin position="615"/>
        <end position="651"/>
    </location>
</feature>
<gene>
    <name evidence="6" type="ORF">BCR32DRAFT_326182</name>
</gene>
<evidence type="ECO:0000259" key="5">
    <source>
        <dbReference type="PROSITE" id="PS51763"/>
    </source>
</evidence>
<evidence type="ECO:0000256" key="2">
    <source>
        <dbReference type="ARBA" id="ARBA00022737"/>
    </source>
</evidence>
<evidence type="ECO:0000256" key="1">
    <source>
        <dbReference type="ARBA" id="ARBA00022729"/>
    </source>
</evidence>
<protein>
    <recommendedName>
        <fullName evidence="5">CBM10 domain-containing protein</fullName>
    </recommendedName>
</protein>
<sequence length="656" mass="75912">MRFNKLFTVLGLLGTSLIKANASRSDFYGKNDYRPELFKILDDHIATIKIDFDNETWETMKQKSVLEPWDAGKNGEKYGTTNATLEFFVEGTDYRVDLQPGDFNFYLAGKGSRNYGKPGYNIKLEKGSIYDVKLLRLRSNIRDATLMREKLSSDLLYKMGVKTTSTNYANIIVNGEDIGLFVLTNKIKKDLIKKYFNDKTINDLYECKLDYARFEDNSIIEHCNNIKDELVDDKDDLQNLVDAVNNAKSVDDIKDLIDIDAVLTTFAFEFVTLSWDHFFILGHNYFWYKNPQSGKWMMILNDFDETFCQDIWSNYFTDDSRYISKPYIPNLEYLNLPNLAVRDMDSGHKLVKLLIYDDDTRWREILGEVVKKAFNPSVLFPRIDEIAELIHDDLAVSREILEETGRARGVFNTAGYDPKWTVTQFEDTTNYINWAANNGASRSYGLKFFIEERFKYICHTYGINPETLELIQPRPVVSFWGIKNKYPFACPESENCYVEGNVKFSFPDLDKELYMQESYNADAEKNKDPQEYQYVPTYHEQGEQQSPVNDATTTTTTTTVVVAEPTNVETTCWSEKLGYPCCNNSCYAFTTDNDGEWGYEDGHWCGVPASCSQEKCWSKKYGYECCQGCTAYEVDEFGKWGYEKNHWCGIIEENCQ</sequence>
<dbReference type="InterPro" id="IPR014867">
    <property type="entry name" value="Spore_coat_CotH_CotH2/3/7"/>
</dbReference>
<dbReference type="PANTHER" id="PTHR40050:SF1">
    <property type="entry name" value="INNER SPORE COAT PROTEIN H"/>
    <property type="match status" value="1"/>
</dbReference>
<dbReference type="SUPFAM" id="SSF64571">
    <property type="entry name" value="Cellulose docking domain, dockering"/>
    <property type="match status" value="2"/>
</dbReference>
<evidence type="ECO:0000313" key="6">
    <source>
        <dbReference type="EMBL" id="ORX83898.1"/>
    </source>
</evidence>
<feature type="chain" id="PRO_5012327409" description="CBM10 domain-containing protein" evidence="4">
    <location>
        <begin position="23"/>
        <end position="656"/>
    </location>
</feature>
<comment type="caution">
    <text evidence="6">The sequence shown here is derived from an EMBL/GenBank/DDBJ whole genome shotgun (WGS) entry which is preliminary data.</text>
</comment>
<dbReference type="EMBL" id="MCFG01000063">
    <property type="protein sequence ID" value="ORX83898.1"/>
    <property type="molecule type" value="Genomic_DNA"/>
</dbReference>
<proteinExistence type="predicted"/>
<dbReference type="GO" id="GO:0016787">
    <property type="term" value="F:hydrolase activity"/>
    <property type="evidence" value="ECO:0007669"/>
    <property type="project" value="UniProtKB-KW"/>
</dbReference>
<evidence type="ECO:0000256" key="3">
    <source>
        <dbReference type="ARBA" id="ARBA00022801"/>
    </source>
</evidence>
<dbReference type="OrthoDB" id="2130105at2759"/>
<evidence type="ECO:0000313" key="7">
    <source>
        <dbReference type="Proteomes" id="UP000193944"/>
    </source>
</evidence>
<keyword evidence="7" id="KW-1185">Reference proteome</keyword>
<keyword evidence="1 4" id="KW-0732">Signal</keyword>
<keyword evidence="2" id="KW-0677">Repeat</keyword>
<dbReference type="Proteomes" id="UP000193944">
    <property type="component" value="Unassembled WGS sequence"/>
</dbReference>
<feature type="domain" description="CBM10" evidence="5">
    <location>
        <begin position="571"/>
        <end position="608"/>
    </location>
</feature>
<reference evidence="6 7" key="1">
    <citation type="submission" date="2016-08" db="EMBL/GenBank/DDBJ databases">
        <title>A Parts List for Fungal Cellulosomes Revealed by Comparative Genomics.</title>
        <authorList>
            <consortium name="DOE Joint Genome Institute"/>
            <person name="Haitjema C.H."/>
            <person name="Gilmore S.P."/>
            <person name="Henske J.K."/>
            <person name="Solomon K.V."/>
            <person name="De Groot R."/>
            <person name="Kuo A."/>
            <person name="Mondo S.J."/>
            <person name="Salamov A.A."/>
            <person name="Labutti K."/>
            <person name="Zhao Z."/>
            <person name="Chiniquy J."/>
            <person name="Barry K."/>
            <person name="Brewer H.M."/>
            <person name="Purvine S.O."/>
            <person name="Wright A.T."/>
            <person name="Boxma B."/>
            <person name="Van Alen T."/>
            <person name="Hackstein J.H."/>
            <person name="Baker S.E."/>
            <person name="Grigoriev I.V."/>
            <person name="O'Malley M.A."/>
        </authorList>
    </citation>
    <scope>NUCLEOTIDE SEQUENCE [LARGE SCALE GENOMIC DNA]</scope>
    <source>
        <strain evidence="6 7">S4</strain>
    </source>
</reference>
<reference evidence="6 7" key="2">
    <citation type="submission" date="2016-08" db="EMBL/GenBank/DDBJ databases">
        <title>Pervasive Adenine N6-methylation of Active Genes in Fungi.</title>
        <authorList>
            <consortium name="DOE Joint Genome Institute"/>
            <person name="Mondo S.J."/>
            <person name="Dannebaum R.O."/>
            <person name="Kuo R.C."/>
            <person name="Labutti K."/>
            <person name="Haridas S."/>
            <person name="Kuo A."/>
            <person name="Salamov A."/>
            <person name="Ahrendt S.R."/>
            <person name="Lipzen A."/>
            <person name="Sullivan W."/>
            <person name="Andreopoulos W.B."/>
            <person name="Clum A."/>
            <person name="Lindquist E."/>
            <person name="Daum C."/>
            <person name="Ramamoorthy G.K."/>
            <person name="Gryganskyi A."/>
            <person name="Culley D."/>
            <person name="Magnuson J.K."/>
            <person name="James T.Y."/>
            <person name="O'Malley M.A."/>
            <person name="Stajich J.E."/>
            <person name="Spatafora J.W."/>
            <person name="Visel A."/>
            <person name="Grigoriev I.V."/>
        </authorList>
    </citation>
    <scope>NUCLEOTIDE SEQUENCE [LARGE SCALE GENOMIC DNA]</scope>
    <source>
        <strain evidence="6 7">S4</strain>
    </source>
</reference>
<dbReference type="PANTHER" id="PTHR40050">
    <property type="entry name" value="INNER SPORE COAT PROTEIN H"/>
    <property type="match status" value="1"/>
</dbReference>
<dbReference type="Pfam" id="PF02013">
    <property type="entry name" value="CBM_10"/>
    <property type="match status" value="2"/>
</dbReference>
<dbReference type="AlphaFoldDB" id="A0A1Y1XDR4"/>
<dbReference type="InterPro" id="IPR002883">
    <property type="entry name" value="CBM10/Dockerin_dom"/>
</dbReference>
<organism evidence="6 7">
    <name type="scientific">Anaeromyces robustus</name>
    <dbReference type="NCBI Taxonomy" id="1754192"/>
    <lineage>
        <taxon>Eukaryota</taxon>
        <taxon>Fungi</taxon>
        <taxon>Fungi incertae sedis</taxon>
        <taxon>Chytridiomycota</taxon>
        <taxon>Chytridiomycota incertae sedis</taxon>
        <taxon>Neocallimastigomycetes</taxon>
        <taxon>Neocallimastigales</taxon>
        <taxon>Neocallimastigaceae</taxon>
        <taxon>Anaeromyces</taxon>
    </lineage>
</organism>